<proteinExistence type="predicted"/>
<keyword evidence="2" id="KW-0812">Transmembrane</keyword>
<accession>A0A1G2KWE5</accession>
<evidence type="ECO:0000256" key="1">
    <source>
        <dbReference type="SAM" id="Coils"/>
    </source>
</evidence>
<protein>
    <recommendedName>
        <fullName evidence="3">DUF4349 domain-containing protein</fullName>
    </recommendedName>
</protein>
<sequence length="322" mass="35123">MDTSFFTPKHVLAVAGIGVVVLVIAGFLVGGLNSGPRNLLRGDTALLDKMGGVPSSGGVMRDRYQTDEVGIAAEEQMVPSPGFIGSDAKVADRKVVKSGNLSLLVTDVESSASAVQNLAVRLGGFTSDARVWEVSAGMKSGSVTIRVPAARFGEATDEIKKIAAKVENESQTADDVTENFVDLEARLGSLQAQEVEYLKILKRAENVQDILTVTQYLSSVRSQIEQLQGQLQYLSGQVDMSTISVSFRAEADVEVFGIRWRPLYVAKDAFRNMLEGLTRYIDGIIYFALFLPVLLLWLGTFGLGIFVIWRIIRRFTNRKPAL</sequence>
<feature type="transmembrane region" description="Helical" evidence="2">
    <location>
        <begin position="12"/>
        <end position="32"/>
    </location>
</feature>
<dbReference type="Pfam" id="PF14257">
    <property type="entry name" value="DUF4349"/>
    <property type="match status" value="1"/>
</dbReference>
<keyword evidence="2" id="KW-1133">Transmembrane helix</keyword>
<evidence type="ECO:0000313" key="5">
    <source>
        <dbReference type="Proteomes" id="UP000177811"/>
    </source>
</evidence>
<evidence type="ECO:0000256" key="2">
    <source>
        <dbReference type="SAM" id="Phobius"/>
    </source>
</evidence>
<gene>
    <name evidence="4" type="ORF">A3C16_03330</name>
</gene>
<evidence type="ECO:0000313" key="4">
    <source>
        <dbReference type="EMBL" id="OHA03765.1"/>
    </source>
</evidence>
<feature type="transmembrane region" description="Helical" evidence="2">
    <location>
        <begin position="284"/>
        <end position="309"/>
    </location>
</feature>
<dbReference type="InterPro" id="IPR025645">
    <property type="entry name" value="DUF4349"/>
</dbReference>
<comment type="caution">
    <text evidence="4">The sequence shown here is derived from an EMBL/GenBank/DDBJ whole genome shotgun (WGS) entry which is preliminary data.</text>
</comment>
<feature type="coiled-coil region" evidence="1">
    <location>
        <begin position="166"/>
        <end position="193"/>
    </location>
</feature>
<keyword evidence="1" id="KW-0175">Coiled coil</keyword>
<organism evidence="4 5">
    <name type="scientific">Candidatus Sungbacteria bacterium RIFCSPHIGHO2_02_FULL_51_29</name>
    <dbReference type="NCBI Taxonomy" id="1802273"/>
    <lineage>
        <taxon>Bacteria</taxon>
        <taxon>Candidatus Sungiibacteriota</taxon>
    </lineage>
</organism>
<dbReference type="AlphaFoldDB" id="A0A1G2KWE5"/>
<reference evidence="4 5" key="1">
    <citation type="journal article" date="2016" name="Nat. Commun.">
        <title>Thousands of microbial genomes shed light on interconnected biogeochemical processes in an aquifer system.</title>
        <authorList>
            <person name="Anantharaman K."/>
            <person name="Brown C.T."/>
            <person name="Hug L.A."/>
            <person name="Sharon I."/>
            <person name="Castelle C.J."/>
            <person name="Probst A.J."/>
            <person name="Thomas B.C."/>
            <person name="Singh A."/>
            <person name="Wilkins M.J."/>
            <person name="Karaoz U."/>
            <person name="Brodie E.L."/>
            <person name="Williams K.H."/>
            <person name="Hubbard S.S."/>
            <person name="Banfield J.F."/>
        </authorList>
    </citation>
    <scope>NUCLEOTIDE SEQUENCE [LARGE SCALE GENOMIC DNA]</scope>
</reference>
<dbReference type="Proteomes" id="UP000177811">
    <property type="component" value="Unassembled WGS sequence"/>
</dbReference>
<dbReference type="EMBL" id="MHQL01000009">
    <property type="protein sequence ID" value="OHA03765.1"/>
    <property type="molecule type" value="Genomic_DNA"/>
</dbReference>
<evidence type="ECO:0000259" key="3">
    <source>
        <dbReference type="Pfam" id="PF14257"/>
    </source>
</evidence>
<name>A0A1G2KWE5_9BACT</name>
<feature type="domain" description="DUF4349" evidence="3">
    <location>
        <begin position="93"/>
        <end position="303"/>
    </location>
</feature>
<keyword evidence="2" id="KW-0472">Membrane</keyword>